<dbReference type="Gene3D" id="1.10.357.10">
    <property type="entry name" value="Tetracycline Repressor, domain 2"/>
    <property type="match status" value="1"/>
</dbReference>
<dbReference type="EMBL" id="AWFG01000074">
    <property type="protein sequence ID" value="KCZ54550.1"/>
    <property type="molecule type" value="Genomic_DNA"/>
</dbReference>
<keyword evidence="1" id="KW-0805">Transcription regulation</keyword>
<dbReference type="InterPro" id="IPR036271">
    <property type="entry name" value="Tet_transcr_reg_TetR-rel_C_sf"/>
</dbReference>
<keyword evidence="2 4" id="KW-0238">DNA-binding</keyword>
<proteinExistence type="predicted"/>
<evidence type="ECO:0000313" key="8">
    <source>
        <dbReference type="Proteomes" id="UP000027190"/>
    </source>
</evidence>
<name>A0A062UEJ7_9PROT</name>
<comment type="caution">
    <text evidence="7">The sequence shown here is derived from an EMBL/GenBank/DDBJ whole genome shotgun (WGS) entry which is preliminary data.</text>
</comment>
<dbReference type="GO" id="GO:0003677">
    <property type="term" value="F:DNA binding"/>
    <property type="evidence" value="ECO:0007669"/>
    <property type="project" value="UniProtKB-UniRule"/>
</dbReference>
<evidence type="ECO:0000259" key="6">
    <source>
        <dbReference type="PROSITE" id="PS50977"/>
    </source>
</evidence>
<dbReference type="PROSITE" id="PS50977">
    <property type="entry name" value="HTH_TETR_2"/>
    <property type="match status" value="1"/>
</dbReference>
<dbReference type="PANTHER" id="PTHR47506">
    <property type="entry name" value="TRANSCRIPTIONAL REGULATORY PROTEIN"/>
    <property type="match status" value="1"/>
</dbReference>
<feature type="region of interest" description="Disordered" evidence="5">
    <location>
        <begin position="201"/>
        <end position="221"/>
    </location>
</feature>
<dbReference type="InterPro" id="IPR009057">
    <property type="entry name" value="Homeodomain-like_sf"/>
</dbReference>
<accession>A0A062UEJ7</accession>
<dbReference type="OrthoDB" id="5293556at2"/>
<keyword evidence="8" id="KW-1185">Reference proteome</keyword>
<feature type="DNA-binding region" description="H-T-H motif" evidence="4">
    <location>
        <begin position="31"/>
        <end position="50"/>
    </location>
</feature>
<dbReference type="PANTHER" id="PTHR47506:SF6">
    <property type="entry name" value="HTH-TYPE TRANSCRIPTIONAL REPRESSOR NEMR"/>
    <property type="match status" value="1"/>
</dbReference>
<dbReference type="SUPFAM" id="SSF48498">
    <property type="entry name" value="Tetracyclin repressor-like, C-terminal domain"/>
    <property type="match status" value="1"/>
</dbReference>
<evidence type="ECO:0000256" key="2">
    <source>
        <dbReference type="ARBA" id="ARBA00023125"/>
    </source>
</evidence>
<evidence type="ECO:0000256" key="4">
    <source>
        <dbReference type="PROSITE-ProRule" id="PRU00335"/>
    </source>
</evidence>
<dbReference type="AlphaFoldDB" id="A0A062UEJ7"/>
<dbReference type="Pfam" id="PF00440">
    <property type="entry name" value="TetR_N"/>
    <property type="match status" value="1"/>
</dbReference>
<gene>
    <name evidence="7" type="ORF">HY30_09695</name>
</gene>
<dbReference type="InterPro" id="IPR001647">
    <property type="entry name" value="HTH_TetR"/>
</dbReference>
<reference evidence="7 8" key="1">
    <citation type="journal article" date="2014" name="Antonie Van Leeuwenhoek">
        <title>Hyphomonas beringensis sp. nov. and Hyphomonas chukchiensis sp. nov., isolated from surface seawater of the Bering Sea and Chukchi Sea.</title>
        <authorList>
            <person name="Li C."/>
            <person name="Lai Q."/>
            <person name="Li G."/>
            <person name="Dong C."/>
            <person name="Wang J."/>
            <person name="Liao Y."/>
            <person name="Shao Z."/>
        </authorList>
    </citation>
    <scope>NUCLEOTIDE SEQUENCE [LARGE SCALE GENOMIC DNA]</scope>
    <source>
        <strain evidence="7 8">BH-BN04-4</strain>
    </source>
</reference>
<keyword evidence="3" id="KW-0804">Transcription</keyword>
<dbReference type="eggNOG" id="COG1309">
    <property type="taxonomic scope" value="Bacteria"/>
</dbReference>
<protein>
    <recommendedName>
        <fullName evidence="6">HTH tetR-type domain-containing protein</fullName>
    </recommendedName>
</protein>
<evidence type="ECO:0000313" key="7">
    <source>
        <dbReference type="EMBL" id="KCZ54550.1"/>
    </source>
</evidence>
<dbReference type="PATRIC" id="fig|1280947.3.peg.3393"/>
<evidence type="ECO:0000256" key="3">
    <source>
        <dbReference type="ARBA" id="ARBA00023163"/>
    </source>
</evidence>
<dbReference type="STRING" id="1280947.HY30_09695"/>
<organism evidence="7 8">
    <name type="scientific">Hyphomonas chukchiensis</name>
    <dbReference type="NCBI Taxonomy" id="1280947"/>
    <lineage>
        <taxon>Bacteria</taxon>
        <taxon>Pseudomonadati</taxon>
        <taxon>Pseudomonadota</taxon>
        <taxon>Alphaproteobacteria</taxon>
        <taxon>Hyphomonadales</taxon>
        <taxon>Hyphomonadaceae</taxon>
        <taxon>Hyphomonas</taxon>
    </lineage>
</organism>
<feature type="domain" description="HTH tetR-type" evidence="6">
    <location>
        <begin position="8"/>
        <end position="68"/>
    </location>
</feature>
<evidence type="ECO:0000256" key="1">
    <source>
        <dbReference type="ARBA" id="ARBA00023015"/>
    </source>
</evidence>
<sequence>MKQSERRKQSSDKLINAYLELAAEEGVSALTFDKIGLRAGYSRNLAFHKFGSKSGLLDAVINHLHDSMEDVRHEADLETLSGLDALLLYCAIHFESLEEQVDIRAYIVLMSEAIATLSDVRPLFAQSHVRANTELRRLFTRGLADGSLRKDVDIEMAVMMITTQLIGMSCQFLIDPAFPVKAAGAELQSLIRNAYGTSQRIGVRNDAPPRAGATATRLRQR</sequence>
<dbReference type="RefSeq" id="WP_051615641.1">
    <property type="nucleotide sequence ID" value="NZ_AWFG01000074.1"/>
</dbReference>
<dbReference type="SUPFAM" id="SSF46689">
    <property type="entry name" value="Homeodomain-like"/>
    <property type="match status" value="1"/>
</dbReference>
<evidence type="ECO:0000256" key="5">
    <source>
        <dbReference type="SAM" id="MobiDB-lite"/>
    </source>
</evidence>
<dbReference type="Proteomes" id="UP000027190">
    <property type="component" value="Unassembled WGS sequence"/>
</dbReference>